<feature type="compositionally biased region" description="Basic and acidic residues" evidence="1">
    <location>
        <begin position="195"/>
        <end position="213"/>
    </location>
</feature>
<organism evidence="3">
    <name type="scientific">bioreactor metagenome</name>
    <dbReference type="NCBI Taxonomy" id="1076179"/>
    <lineage>
        <taxon>unclassified sequences</taxon>
        <taxon>metagenomes</taxon>
        <taxon>ecological metagenomes</taxon>
    </lineage>
</organism>
<proteinExistence type="predicted"/>
<protein>
    <recommendedName>
        <fullName evidence="2">PIN-like domain-containing protein</fullName>
    </recommendedName>
</protein>
<feature type="domain" description="PIN-like" evidence="2">
    <location>
        <begin position="6"/>
        <end position="101"/>
    </location>
</feature>
<feature type="compositionally biased region" description="Basic and acidic residues" evidence="1">
    <location>
        <begin position="169"/>
        <end position="183"/>
    </location>
</feature>
<evidence type="ECO:0000256" key="1">
    <source>
        <dbReference type="SAM" id="MobiDB-lite"/>
    </source>
</evidence>
<sequence>MNMIFLVDGDNNIGTGLQGADQLTADDSILIFYQKTGLALGKIKELCKGSKASIQYLESVKGGKNSIDFQIITELGVLVGRGEADCAYVISQDKGYEAAMSALRVRYTGAFREVALRPSIAACLKASYLTRAASTEELRSSLKQEFGEIQGAAAFQHLQELFQPAAPKAEGKPTAETAVEKPVKRNRGGRRHPSKSTEVKPADVKPENAEKPTRPAVQPAPQVRTIPEPAAAGAEEKPPVKLTRPRRGGRRKKKPAAEKPTEEA</sequence>
<evidence type="ECO:0000313" key="3">
    <source>
        <dbReference type="EMBL" id="MPM25827.1"/>
    </source>
</evidence>
<feature type="region of interest" description="Disordered" evidence="1">
    <location>
        <begin position="166"/>
        <end position="264"/>
    </location>
</feature>
<feature type="compositionally biased region" description="Basic residues" evidence="1">
    <location>
        <begin position="184"/>
        <end position="194"/>
    </location>
</feature>
<feature type="compositionally biased region" description="Basic and acidic residues" evidence="1">
    <location>
        <begin position="255"/>
        <end position="264"/>
    </location>
</feature>
<dbReference type="Pfam" id="PF18475">
    <property type="entry name" value="PIN7"/>
    <property type="match status" value="1"/>
</dbReference>
<reference evidence="3" key="1">
    <citation type="submission" date="2019-08" db="EMBL/GenBank/DDBJ databases">
        <authorList>
            <person name="Kucharzyk K."/>
            <person name="Murdoch R.W."/>
            <person name="Higgins S."/>
            <person name="Loffler F."/>
        </authorList>
    </citation>
    <scope>NUCLEOTIDE SEQUENCE</scope>
</reference>
<comment type="caution">
    <text evidence="3">The sequence shown here is derived from an EMBL/GenBank/DDBJ whole genome shotgun (WGS) entry which is preliminary data.</text>
</comment>
<accession>A0A644YCB5</accession>
<dbReference type="AlphaFoldDB" id="A0A644YCB5"/>
<feature type="compositionally biased region" description="Basic residues" evidence="1">
    <location>
        <begin position="243"/>
        <end position="254"/>
    </location>
</feature>
<dbReference type="InterPro" id="IPR041494">
    <property type="entry name" value="PIN7"/>
</dbReference>
<gene>
    <name evidence="3" type="ORF">SDC9_72327</name>
</gene>
<evidence type="ECO:0000259" key="2">
    <source>
        <dbReference type="Pfam" id="PF18475"/>
    </source>
</evidence>
<dbReference type="EMBL" id="VSSQ01004586">
    <property type="protein sequence ID" value="MPM25827.1"/>
    <property type="molecule type" value="Genomic_DNA"/>
</dbReference>
<name>A0A644YCB5_9ZZZZ</name>